<keyword evidence="10 17" id="KW-0663">Pyridoxal phosphate</keyword>
<evidence type="ECO:0000256" key="1">
    <source>
        <dbReference type="ARBA" id="ARBA00001933"/>
    </source>
</evidence>
<dbReference type="InterPro" id="IPR033939">
    <property type="entry name" value="BCAT_family"/>
</dbReference>
<name>A0A1E7W633_9BURK</name>
<dbReference type="PROSITE" id="PS00770">
    <property type="entry name" value="AA_TRANSFER_CLASS_4"/>
    <property type="match status" value="1"/>
</dbReference>
<evidence type="ECO:0000256" key="10">
    <source>
        <dbReference type="ARBA" id="ARBA00022898"/>
    </source>
</evidence>
<dbReference type="InterPro" id="IPR001544">
    <property type="entry name" value="Aminotrans_IV"/>
</dbReference>
<proteinExistence type="inferred from homology"/>
<evidence type="ECO:0000256" key="17">
    <source>
        <dbReference type="RuleBase" id="RU004516"/>
    </source>
</evidence>
<dbReference type="SUPFAM" id="SSF56752">
    <property type="entry name" value="D-aminoacid aminotransferase-like PLP-dependent enzymes"/>
    <property type="match status" value="1"/>
</dbReference>
<evidence type="ECO:0000256" key="9">
    <source>
        <dbReference type="ARBA" id="ARBA00022679"/>
    </source>
</evidence>
<dbReference type="OrthoDB" id="9804984at2"/>
<dbReference type="Gene3D" id="3.20.10.10">
    <property type="entry name" value="D-amino Acid Aminotransferase, subunit A, domain 2"/>
    <property type="match status" value="1"/>
</dbReference>
<dbReference type="PANTHER" id="PTHR11825:SF44">
    <property type="entry name" value="BRANCHED-CHAIN-AMINO-ACID AMINOTRANSFERASE"/>
    <property type="match status" value="1"/>
</dbReference>
<comment type="cofactor">
    <cofactor evidence="1 17">
        <name>pyridoxal 5'-phosphate</name>
        <dbReference type="ChEBI" id="CHEBI:597326"/>
    </cofactor>
</comment>
<keyword evidence="8 18" id="KW-0028">Amino-acid biosynthesis</keyword>
<comment type="similarity">
    <text evidence="6 16">Belongs to the class-IV pyridoxal-phosphate-dependent aminotransferase family.</text>
</comment>
<dbReference type="UniPathway" id="UPA00048">
    <property type="reaction ID" value="UER00073"/>
</dbReference>
<dbReference type="RefSeq" id="WP_070251926.1">
    <property type="nucleotide sequence ID" value="NZ_LROM01000152.1"/>
</dbReference>
<comment type="function">
    <text evidence="2">Acts on leucine, isoleucine and valine.</text>
</comment>
<evidence type="ECO:0000256" key="15">
    <source>
        <dbReference type="PIRSR" id="PIRSR006468-1"/>
    </source>
</evidence>
<protein>
    <recommendedName>
        <fullName evidence="18">Branched-chain-amino-acid aminotransferase</fullName>
        <ecNumber evidence="18">2.6.1.42</ecNumber>
    </recommendedName>
</protein>
<comment type="pathway">
    <text evidence="3 19">Amino-acid biosynthesis; L-isoleucine biosynthesis; L-isoleucine from 2-oxobutanoate: step 4/4.</text>
</comment>
<keyword evidence="21" id="KW-1185">Reference proteome</keyword>
<evidence type="ECO:0000256" key="18">
    <source>
        <dbReference type="RuleBase" id="RU004517"/>
    </source>
</evidence>
<evidence type="ECO:0000313" key="21">
    <source>
        <dbReference type="Proteomes" id="UP000175989"/>
    </source>
</evidence>
<dbReference type="UniPathway" id="UPA00049">
    <property type="reaction ID" value="UER00062"/>
</dbReference>
<comment type="caution">
    <text evidence="20">The sequence shown here is derived from an EMBL/GenBank/DDBJ whole genome shotgun (WGS) entry which is preliminary data.</text>
</comment>
<evidence type="ECO:0000256" key="8">
    <source>
        <dbReference type="ARBA" id="ARBA00022605"/>
    </source>
</evidence>
<dbReference type="GO" id="GO:0052654">
    <property type="term" value="F:L-leucine-2-oxoglutarate transaminase activity"/>
    <property type="evidence" value="ECO:0007669"/>
    <property type="project" value="RHEA"/>
</dbReference>
<dbReference type="PIRSF" id="PIRSF006468">
    <property type="entry name" value="BCAT1"/>
    <property type="match status" value="1"/>
</dbReference>
<dbReference type="PATRIC" id="fig|762836.4.peg.5195"/>
<gene>
    <name evidence="20" type="primary">ilvE</name>
    <name evidence="20" type="ORF">DUPY_50550</name>
</gene>
<evidence type="ECO:0000256" key="7">
    <source>
        <dbReference type="ARBA" id="ARBA00022576"/>
    </source>
</evidence>
<evidence type="ECO:0000256" key="5">
    <source>
        <dbReference type="ARBA" id="ARBA00005072"/>
    </source>
</evidence>
<dbReference type="EC" id="2.6.1.42" evidence="18"/>
<keyword evidence="11 18" id="KW-0100">Branched-chain amino acid biosynthesis</keyword>
<dbReference type="InterPro" id="IPR036038">
    <property type="entry name" value="Aminotransferase-like"/>
</dbReference>
<evidence type="ECO:0000256" key="11">
    <source>
        <dbReference type="ARBA" id="ARBA00023304"/>
    </source>
</evidence>
<evidence type="ECO:0000256" key="16">
    <source>
        <dbReference type="RuleBase" id="RU004106"/>
    </source>
</evidence>
<evidence type="ECO:0000256" key="6">
    <source>
        <dbReference type="ARBA" id="ARBA00009320"/>
    </source>
</evidence>
<dbReference type="PANTHER" id="PTHR11825">
    <property type="entry name" value="SUBGROUP IIII AMINOTRANSFERASE"/>
    <property type="match status" value="1"/>
</dbReference>
<comment type="pathway">
    <text evidence="5 19">Amino-acid biosynthesis; L-leucine biosynthesis; L-leucine from 3-methyl-2-oxobutanoate: step 4/4.</text>
</comment>
<dbReference type="AlphaFoldDB" id="A0A1E7W633"/>
<dbReference type="InterPro" id="IPR043131">
    <property type="entry name" value="BCAT-like_N"/>
</dbReference>
<evidence type="ECO:0000256" key="14">
    <source>
        <dbReference type="ARBA" id="ARBA00049229"/>
    </source>
</evidence>
<reference evidence="21" key="1">
    <citation type="journal article" date="2016" name="Front. Microbiol.">
        <title>Molecular Keys to the Janthinobacterium and Duganella spp. Interaction with the Plant Pathogen Fusarium graminearum.</title>
        <authorList>
            <person name="Haack F.S."/>
            <person name="Poehlein A."/>
            <person name="Kroger C."/>
            <person name="Voigt C.A."/>
            <person name="Piepenbring M."/>
            <person name="Bode H.B."/>
            <person name="Daniel R."/>
            <person name="Schafer W."/>
            <person name="Streit W.R."/>
        </authorList>
    </citation>
    <scope>NUCLEOTIDE SEQUENCE [LARGE SCALE GENOMIC DNA]</scope>
    <source>
        <strain evidence="21">T54</strain>
    </source>
</reference>
<evidence type="ECO:0000256" key="19">
    <source>
        <dbReference type="RuleBase" id="RU004519"/>
    </source>
</evidence>
<keyword evidence="9 18" id="KW-0808">Transferase</keyword>
<sequence>MTTIDATFQLHRSTSPLSDAERASRLQAIQFGRVFSDHMAQVTYRDGQWQEPTVKAYGPVALDPAASVLHYGQAIFEGFKAYRQPDDGIALFRPEANWERFNRSAARLAMPSIPKELFIGAAEALVAVDQAWVPHGAGESLYLRPFMIATDPFLGVRPSEQYLFMLIASPAGEYFPQGLKPVSVWASKEYVRAAPGGTGEAKCAGNYAASLLAQAQAQQHGCDQVIWLDAIEREVIEEMGGMNLFFVYRNGAAPVIVTPALTGTLLPGITRSTLLDLAASLGYSSEERRLPLTQVLADIASGAISEVFACGTAAVITPVGLIKGHGIEQTINNGENGPVALSLRTALLGIQRGTLPDTHGWLHPVAVAG</sequence>
<keyword evidence="7 18" id="KW-0032">Aminotransferase</keyword>
<dbReference type="GO" id="GO:0052656">
    <property type="term" value="F:L-isoleucine-2-oxoglutarate transaminase activity"/>
    <property type="evidence" value="ECO:0007669"/>
    <property type="project" value="RHEA"/>
</dbReference>
<dbReference type="NCBIfam" id="NF009897">
    <property type="entry name" value="PRK13357.1"/>
    <property type="match status" value="1"/>
</dbReference>
<evidence type="ECO:0000256" key="2">
    <source>
        <dbReference type="ARBA" id="ARBA00003109"/>
    </source>
</evidence>
<dbReference type="GO" id="GO:0009098">
    <property type="term" value="P:L-leucine biosynthetic process"/>
    <property type="evidence" value="ECO:0007669"/>
    <property type="project" value="UniProtKB-UniPathway"/>
</dbReference>
<dbReference type="UniPathway" id="UPA00047">
    <property type="reaction ID" value="UER00058"/>
</dbReference>
<dbReference type="InterPro" id="IPR043132">
    <property type="entry name" value="BCAT-like_C"/>
</dbReference>
<dbReference type="GO" id="GO:0052655">
    <property type="term" value="F:L-valine-2-oxoglutarate transaminase activity"/>
    <property type="evidence" value="ECO:0007669"/>
    <property type="project" value="RHEA"/>
</dbReference>
<evidence type="ECO:0000256" key="4">
    <source>
        <dbReference type="ARBA" id="ARBA00004931"/>
    </source>
</evidence>
<dbReference type="CDD" id="cd01557">
    <property type="entry name" value="BCAT_beta_family"/>
    <property type="match status" value="1"/>
</dbReference>
<comment type="catalytic activity">
    <reaction evidence="14 18">
        <text>L-leucine + 2-oxoglutarate = 4-methyl-2-oxopentanoate + L-glutamate</text>
        <dbReference type="Rhea" id="RHEA:18321"/>
        <dbReference type="ChEBI" id="CHEBI:16810"/>
        <dbReference type="ChEBI" id="CHEBI:17865"/>
        <dbReference type="ChEBI" id="CHEBI:29985"/>
        <dbReference type="ChEBI" id="CHEBI:57427"/>
        <dbReference type="EC" id="2.6.1.42"/>
    </reaction>
</comment>
<evidence type="ECO:0000256" key="3">
    <source>
        <dbReference type="ARBA" id="ARBA00004824"/>
    </source>
</evidence>
<evidence type="ECO:0000256" key="12">
    <source>
        <dbReference type="ARBA" id="ARBA00048212"/>
    </source>
</evidence>
<dbReference type="GO" id="GO:0009097">
    <property type="term" value="P:isoleucine biosynthetic process"/>
    <property type="evidence" value="ECO:0007669"/>
    <property type="project" value="UniProtKB-UniPathway"/>
</dbReference>
<accession>A0A1E7W633</accession>
<dbReference type="NCBIfam" id="TIGR01123">
    <property type="entry name" value="ilvE_II"/>
    <property type="match status" value="1"/>
</dbReference>
<dbReference type="InterPro" id="IPR005786">
    <property type="entry name" value="B_amino_transII"/>
</dbReference>
<dbReference type="InterPro" id="IPR018300">
    <property type="entry name" value="Aminotrans_IV_CS"/>
</dbReference>
<comment type="catalytic activity">
    <reaction evidence="13 18">
        <text>L-isoleucine + 2-oxoglutarate = (S)-3-methyl-2-oxopentanoate + L-glutamate</text>
        <dbReference type="Rhea" id="RHEA:24801"/>
        <dbReference type="ChEBI" id="CHEBI:16810"/>
        <dbReference type="ChEBI" id="CHEBI:29985"/>
        <dbReference type="ChEBI" id="CHEBI:35146"/>
        <dbReference type="ChEBI" id="CHEBI:58045"/>
        <dbReference type="EC" id="2.6.1.42"/>
    </reaction>
</comment>
<dbReference type="EMBL" id="LROM01000152">
    <property type="protein sequence ID" value="OEZ91443.1"/>
    <property type="molecule type" value="Genomic_DNA"/>
</dbReference>
<dbReference type="Gene3D" id="3.30.470.10">
    <property type="match status" value="1"/>
</dbReference>
<organism evidence="20 21">
    <name type="scientific">Duganella phyllosphaerae</name>
    <dbReference type="NCBI Taxonomy" id="762836"/>
    <lineage>
        <taxon>Bacteria</taxon>
        <taxon>Pseudomonadati</taxon>
        <taxon>Pseudomonadota</taxon>
        <taxon>Betaproteobacteria</taxon>
        <taxon>Burkholderiales</taxon>
        <taxon>Oxalobacteraceae</taxon>
        <taxon>Telluria group</taxon>
        <taxon>Duganella</taxon>
    </lineage>
</organism>
<comment type="catalytic activity">
    <reaction evidence="12 18">
        <text>L-valine + 2-oxoglutarate = 3-methyl-2-oxobutanoate + L-glutamate</text>
        <dbReference type="Rhea" id="RHEA:24813"/>
        <dbReference type="ChEBI" id="CHEBI:11851"/>
        <dbReference type="ChEBI" id="CHEBI:16810"/>
        <dbReference type="ChEBI" id="CHEBI:29985"/>
        <dbReference type="ChEBI" id="CHEBI:57762"/>
        <dbReference type="EC" id="2.6.1.42"/>
    </reaction>
</comment>
<evidence type="ECO:0000256" key="13">
    <source>
        <dbReference type="ARBA" id="ARBA00048798"/>
    </source>
</evidence>
<dbReference type="GO" id="GO:0009099">
    <property type="term" value="P:L-valine biosynthetic process"/>
    <property type="evidence" value="ECO:0007669"/>
    <property type="project" value="UniProtKB-UniPathway"/>
</dbReference>
<dbReference type="Proteomes" id="UP000175989">
    <property type="component" value="Unassembled WGS sequence"/>
</dbReference>
<dbReference type="Pfam" id="PF01063">
    <property type="entry name" value="Aminotran_4"/>
    <property type="match status" value="1"/>
</dbReference>
<comment type="pathway">
    <text evidence="4 19">Amino-acid biosynthesis; L-valine biosynthesis; L-valine from pyruvate: step 4/4.</text>
</comment>
<feature type="modified residue" description="N6-(pyridoxal phosphate)lysine" evidence="15">
    <location>
        <position position="202"/>
    </location>
</feature>
<evidence type="ECO:0000313" key="20">
    <source>
        <dbReference type="EMBL" id="OEZ91443.1"/>
    </source>
</evidence>